<accession>A0ABY8F1Y8</accession>
<keyword evidence="2" id="KW-1185">Reference proteome</keyword>
<gene>
    <name evidence="1" type="ORF">K1718_25675</name>
</gene>
<dbReference type="RefSeq" id="WP_152503778.1">
    <property type="nucleotide sequence ID" value="NZ_CP120863.1"/>
</dbReference>
<evidence type="ECO:0000313" key="2">
    <source>
        <dbReference type="Proteomes" id="UP001209803"/>
    </source>
</evidence>
<dbReference type="EMBL" id="CP120863">
    <property type="protein sequence ID" value="WFE89502.1"/>
    <property type="molecule type" value="Genomic_DNA"/>
</dbReference>
<organism evidence="1 2">
    <name type="scientific">Roseibium porphyridii</name>
    <dbReference type="NCBI Taxonomy" id="2866279"/>
    <lineage>
        <taxon>Bacteria</taxon>
        <taxon>Pseudomonadati</taxon>
        <taxon>Pseudomonadota</taxon>
        <taxon>Alphaproteobacteria</taxon>
        <taxon>Hyphomicrobiales</taxon>
        <taxon>Stappiaceae</taxon>
        <taxon>Roseibium</taxon>
    </lineage>
</organism>
<dbReference type="Proteomes" id="UP001209803">
    <property type="component" value="Chromosome"/>
</dbReference>
<sequence length="126" mass="14536">MEKDISSGLNSETYEKEHNLIEQIHRELSGLDMPCTCKSELDRTIVAIEAWRQRKARKELVDSIREDYHNLVSGISFLTELENIDRLELTPEELYDHAESLKFLADLADRCADRLVGLSTISKIMK</sequence>
<reference evidence="1 2" key="1">
    <citation type="submission" date="2023-03" db="EMBL/GenBank/DDBJ databases">
        <title>Roseibium porphyridii sp. nov. and Roseibium rhodosorbium sp. nov. isolated from marine algae, Porphyridium cruentum and Rhodosorus marinus, respectively.</title>
        <authorList>
            <person name="Lee M.W."/>
            <person name="Choi B.J."/>
            <person name="Lee J.K."/>
            <person name="Choi D.G."/>
            <person name="Baek J.H."/>
            <person name="Bayburt H."/>
            <person name="Kim J.M."/>
            <person name="Han D.M."/>
            <person name="Kim K.H."/>
            <person name="Jeon C.O."/>
        </authorList>
    </citation>
    <scope>NUCLEOTIDE SEQUENCE [LARGE SCALE GENOMIC DNA]</scope>
    <source>
        <strain evidence="1 2">KMA01</strain>
    </source>
</reference>
<name>A0ABY8F1Y8_9HYPH</name>
<evidence type="ECO:0000313" key="1">
    <source>
        <dbReference type="EMBL" id="WFE89502.1"/>
    </source>
</evidence>
<protein>
    <submittedName>
        <fullName evidence="1">Uncharacterized protein</fullName>
    </submittedName>
</protein>
<proteinExistence type="predicted"/>